<gene>
    <name evidence="1" type="ORF">MFIFM68171_02484</name>
</gene>
<name>A0ABQ0G3E4_9PEZI</name>
<evidence type="ECO:0000313" key="1">
    <source>
        <dbReference type="EMBL" id="GAB1312274.1"/>
    </source>
</evidence>
<comment type="caution">
    <text evidence="1">The sequence shown here is derived from an EMBL/GenBank/DDBJ whole genome shotgun (WGS) entry which is preliminary data.</text>
</comment>
<organism evidence="1 2">
    <name type="scientific">Madurella fahalii</name>
    <dbReference type="NCBI Taxonomy" id="1157608"/>
    <lineage>
        <taxon>Eukaryota</taxon>
        <taxon>Fungi</taxon>
        <taxon>Dikarya</taxon>
        <taxon>Ascomycota</taxon>
        <taxon>Pezizomycotina</taxon>
        <taxon>Sordariomycetes</taxon>
        <taxon>Sordariomycetidae</taxon>
        <taxon>Sordariales</taxon>
        <taxon>Sordariales incertae sedis</taxon>
        <taxon>Madurella</taxon>
    </lineage>
</organism>
<keyword evidence="2" id="KW-1185">Reference proteome</keyword>
<dbReference type="RefSeq" id="XP_070914007.1">
    <property type="nucleotide sequence ID" value="XM_071057906.1"/>
</dbReference>
<accession>A0ABQ0G3E4</accession>
<dbReference type="GeneID" id="98173229"/>
<evidence type="ECO:0000313" key="2">
    <source>
        <dbReference type="Proteomes" id="UP001628179"/>
    </source>
</evidence>
<dbReference type="EMBL" id="BAAFSV010000001">
    <property type="protein sequence ID" value="GAB1312274.1"/>
    <property type="molecule type" value="Genomic_DNA"/>
</dbReference>
<evidence type="ECO:0008006" key="3">
    <source>
        <dbReference type="Google" id="ProtNLM"/>
    </source>
</evidence>
<sequence>MSLLDLPDEILAAVAEQLVPELPVALGSYKDEFDNYPFQSGRLALLSLVQANRRLNAIVTHYLYHTICIGDLKILFKLLRTFIRAPHLAAHVRVLAVVASLFDTLDDPTESNAEPMFANITVSSSIYSHLERCFGEFEQPCEIIWSKYDAYVESNCALVLCLTTNLHTLYMHCPNWNVGSYDDLMDIFQSYHNEGVVDFLPRLSRLCLIADPEVSNPLLPDETPQVYMGSGGIKRLELFGANLFQEDVGFLADAWRDVETIHIEYACTTGAWWYRFCNEARPRLKDIDVSISPYFAERGDGGASGFNEALQLCTDTLKHLRLGIDVMPHYMSHLGPAKRLSCLTSMKTLSDLEVSVTVLFKSPTAMRRGDICDTLPPSLERLRLSEEIVWGPWSDTGGTELQVPDEEYTELIKGALLQLAFDSSSRLPRLEAVHATVNNWHWNGGGPEFDAISTVERCGSTTTVSFAPKQSRKLSASRS</sequence>
<dbReference type="Proteomes" id="UP001628179">
    <property type="component" value="Unassembled WGS sequence"/>
</dbReference>
<proteinExistence type="predicted"/>
<protein>
    <recommendedName>
        <fullName evidence="3">F-box domain-containing protein</fullName>
    </recommendedName>
</protein>
<reference evidence="1 2" key="1">
    <citation type="submission" date="2024-09" db="EMBL/GenBank/DDBJ databases">
        <title>Itraconazole resistance in Madurella fahalii resulting from another homologue of gene encoding cytochrome P450 14-alpha sterol demethylase (CYP51).</title>
        <authorList>
            <person name="Yoshioka I."/>
            <person name="Fahal A.H."/>
            <person name="Kaneko S."/>
            <person name="Yaguchi T."/>
        </authorList>
    </citation>
    <scope>NUCLEOTIDE SEQUENCE [LARGE SCALE GENOMIC DNA]</scope>
    <source>
        <strain evidence="1 2">IFM 68171</strain>
    </source>
</reference>